<proteinExistence type="inferred from homology"/>
<evidence type="ECO:0000256" key="3">
    <source>
        <dbReference type="SAM" id="MobiDB-lite"/>
    </source>
</evidence>
<organism evidence="4 5">
    <name type="scientific">Crassostrea virginica</name>
    <name type="common">Eastern oyster</name>
    <dbReference type="NCBI Taxonomy" id="6565"/>
    <lineage>
        <taxon>Eukaryota</taxon>
        <taxon>Metazoa</taxon>
        <taxon>Spiralia</taxon>
        <taxon>Lophotrochozoa</taxon>
        <taxon>Mollusca</taxon>
        <taxon>Bivalvia</taxon>
        <taxon>Autobranchia</taxon>
        <taxon>Pteriomorphia</taxon>
        <taxon>Ostreida</taxon>
        <taxon>Ostreoidea</taxon>
        <taxon>Ostreidae</taxon>
        <taxon>Crassostrea</taxon>
    </lineage>
</organism>
<gene>
    <name evidence="5" type="primary">LOC111119363</name>
</gene>
<dbReference type="GO" id="GO:0005739">
    <property type="term" value="C:mitochondrion"/>
    <property type="evidence" value="ECO:0007669"/>
    <property type="project" value="TreeGrafter"/>
</dbReference>
<evidence type="ECO:0000313" key="4">
    <source>
        <dbReference type="Proteomes" id="UP000694844"/>
    </source>
</evidence>
<dbReference type="InterPro" id="IPR002634">
    <property type="entry name" value="BolA"/>
</dbReference>
<accession>A0A8B8CHH3</accession>
<dbReference type="PANTHER" id="PTHR46229">
    <property type="entry name" value="BOLA TRANSCRIPTION REGULATOR"/>
    <property type="match status" value="1"/>
</dbReference>
<evidence type="ECO:0000256" key="1">
    <source>
        <dbReference type="ARBA" id="ARBA00005578"/>
    </source>
</evidence>
<dbReference type="InterPro" id="IPR036065">
    <property type="entry name" value="BolA-like_sf"/>
</dbReference>
<dbReference type="GO" id="GO:1990229">
    <property type="term" value="C:iron-sulfur cluster assembly complex"/>
    <property type="evidence" value="ECO:0007669"/>
    <property type="project" value="UniProtKB-ARBA"/>
</dbReference>
<dbReference type="PIRSF" id="PIRSF003113">
    <property type="entry name" value="BolA"/>
    <property type="match status" value="1"/>
</dbReference>
<dbReference type="RefSeq" id="XP_022315160.1">
    <property type="nucleotide sequence ID" value="XM_022459452.1"/>
</dbReference>
<dbReference type="SUPFAM" id="SSF82657">
    <property type="entry name" value="BolA-like"/>
    <property type="match status" value="1"/>
</dbReference>
<dbReference type="AlphaFoldDB" id="A0A8B8CHH3"/>
<feature type="compositionally biased region" description="Polar residues" evidence="3">
    <location>
        <begin position="104"/>
        <end position="113"/>
    </location>
</feature>
<evidence type="ECO:0000256" key="2">
    <source>
        <dbReference type="RuleBase" id="RU003860"/>
    </source>
</evidence>
<dbReference type="OrthoDB" id="4983at2759"/>
<name>A0A8B8CHH3_CRAVI</name>
<dbReference type="Proteomes" id="UP000694844">
    <property type="component" value="Chromosome 2"/>
</dbReference>
<dbReference type="PANTHER" id="PTHR46229:SF2">
    <property type="entry name" value="BOLA-LIKE PROTEIN 1"/>
    <property type="match status" value="1"/>
</dbReference>
<evidence type="ECO:0000313" key="5">
    <source>
        <dbReference type="RefSeq" id="XP_022315160.1"/>
    </source>
</evidence>
<keyword evidence="4" id="KW-1185">Reference proteome</keyword>
<protein>
    <submittedName>
        <fullName evidence="5">Uncharacterized protein LOC111119363</fullName>
    </submittedName>
</protein>
<dbReference type="InterPro" id="IPR050961">
    <property type="entry name" value="BolA/IbaG_stress_morph_reg"/>
</dbReference>
<dbReference type="FunFam" id="3.30.300.90:FF:000001">
    <property type="entry name" value="Transcriptional regulator BolA"/>
    <property type="match status" value="1"/>
</dbReference>
<dbReference type="GeneID" id="111119363"/>
<dbReference type="Pfam" id="PF01722">
    <property type="entry name" value="BolA"/>
    <property type="match status" value="1"/>
</dbReference>
<dbReference type="Gene3D" id="3.30.300.90">
    <property type="entry name" value="BolA-like"/>
    <property type="match status" value="1"/>
</dbReference>
<dbReference type="KEGG" id="cvn:111119363"/>
<feature type="region of interest" description="Disordered" evidence="3">
    <location>
        <begin position="104"/>
        <end position="124"/>
    </location>
</feature>
<comment type="similarity">
    <text evidence="1 2">Belongs to the BolA/IbaG family.</text>
</comment>
<sequence>MKRVFMINLLARRIMSTTSQKPIEESISKKLSSKFQPQHLEVINESSKHNVPKGSETHFKVVIISDTFEGMPLIKRHRLVNEVLKEELENGVHALSIMAKTQTQWEESGQHVSKSPPCRGGTGL</sequence>
<reference evidence="5" key="1">
    <citation type="submission" date="2025-08" db="UniProtKB">
        <authorList>
            <consortium name="RefSeq"/>
        </authorList>
    </citation>
    <scope>IDENTIFICATION</scope>
    <source>
        <tissue evidence="5">Whole sample</tissue>
    </source>
</reference>